<evidence type="ECO:0000256" key="1">
    <source>
        <dbReference type="SAM" id="Phobius"/>
    </source>
</evidence>
<reference evidence="3 4" key="1">
    <citation type="submission" date="2019-08" db="EMBL/GenBank/DDBJ databases">
        <title>The genome of the soybean aphid Biotype 1, its phylome, world population structure and adaptation to the North American continent.</title>
        <authorList>
            <person name="Giordano R."/>
            <person name="Donthu R.K."/>
            <person name="Hernandez A.G."/>
            <person name="Wright C.L."/>
            <person name="Zimin A.V."/>
        </authorList>
    </citation>
    <scope>NUCLEOTIDE SEQUENCE [LARGE SCALE GENOMIC DNA]</scope>
    <source>
        <tissue evidence="3">Whole aphids</tissue>
    </source>
</reference>
<evidence type="ECO:0000313" key="3">
    <source>
        <dbReference type="EMBL" id="KAE9545743.1"/>
    </source>
</evidence>
<evidence type="ECO:0000256" key="2">
    <source>
        <dbReference type="SAM" id="SignalP"/>
    </source>
</evidence>
<feature type="transmembrane region" description="Helical" evidence="1">
    <location>
        <begin position="86"/>
        <end position="107"/>
    </location>
</feature>
<keyword evidence="1" id="KW-0472">Membrane</keyword>
<comment type="caution">
    <text evidence="3">The sequence shown here is derived from an EMBL/GenBank/DDBJ whole genome shotgun (WGS) entry which is preliminary data.</text>
</comment>
<accession>A0A6G0U9V8</accession>
<feature type="non-terminal residue" evidence="3">
    <location>
        <position position="1"/>
    </location>
</feature>
<dbReference type="AlphaFoldDB" id="A0A6G0U9V8"/>
<gene>
    <name evidence="3" type="ORF">AGLY_001286</name>
</gene>
<sequence length="182" mass="20001">GLSILSVGIILLLCSSGERPLVCAPDSVIPERFVVRAAAVATLRAAADNDGGGGITLLTAIHKPPPCRTLVNAISLVRLKSSVPHLLAGGVFAVYDLIILLILNFQLGQATLAAISRNKQSFYLLINYFIPYYTYFTPIHSINPQILTLSLIMRFCCTPIDHIMYCEATRHIIYYINRTLKI</sequence>
<keyword evidence="4" id="KW-1185">Reference proteome</keyword>
<keyword evidence="1" id="KW-0812">Transmembrane</keyword>
<feature type="chain" id="PRO_5026289633" evidence="2">
    <location>
        <begin position="18"/>
        <end position="182"/>
    </location>
</feature>
<evidence type="ECO:0000313" key="4">
    <source>
        <dbReference type="Proteomes" id="UP000475862"/>
    </source>
</evidence>
<dbReference type="EMBL" id="VYZN01000001">
    <property type="protein sequence ID" value="KAE9545743.1"/>
    <property type="molecule type" value="Genomic_DNA"/>
</dbReference>
<feature type="signal peptide" evidence="2">
    <location>
        <begin position="1"/>
        <end position="17"/>
    </location>
</feature>
<organism evidence="3 4">
    <name type="scientific">Aphis glycines</name>
    <name type="common">Soybean aphid</name>
    <dbReference type="NCBI Taxonomy" id="307491"/>
    <lineage>
        <taxon>Eukaryota</taxon>
        <taxon>Metazoa</taxon>
        <taxon>Ecdysozoa</taxon>
        <taxon>Arthropoda</taxon>
        <taxon>Hexapoda</taxon>
        <taxon>Insecta</taxon>
        <taxon>Pterygota</taxon>
        <taxon>Neoptera</taxon>
        <taxon>Paraneoptera</taxon>
        <taxon>Hemiptera</taxon>
        <taxon>Sternorrhyncha</taxon>
        <taxon>Aphidomorpha</taxon>
        <taxon>Aphidoidea</taxon>
        <taxon>Aphididae</taxon>
        <taxon>Aphidini</taxon>
        <taxon>Aphis</taxon>
        <taxon>Aphis</taxon>
    </lineage>
</organism>
<keyword evidence="2" id="KW-0732">Signal</keyword>
<name>A0A6G0U9V8_APHGL</name>
<keyword evidence="1" id="KW-1133">Transmembrane helix</keyword>
<proteinExistence type="predicted"/>
<protein>
    <submittedName>
        <fullName evidence="3">Uncharacterized protein</fullName>
    </submittedName>
</protein>
<dbReference type="Proteomes" id="UP000475862">
    <property type="component" value="Unassembled WGS sequence"/>
</dbReference>